<proteinExistence type="predicted"/>
<protein>
    <submittedName>
        <fullName evidence="1">Uncharacterized protein</fullName>
    </submittedName>
</protein>
<dbReference type="EMBL" id="JANVFU010000015">
    <property type="protein sequence ID" value="KAJ3740302.1"/>
    <property type="molecule type" value="Genomic_DNA"/>
</dbReference>
<evidence type="ECO:0000313" key="2">
    <source>
        <dbReference type="Proteomes" id="UP001142393"/>
    </source>
</evidence>
<gene>
    <name evidence="1" type="ORF">DFH05DRAFT_1463433</name>
</gene>
<evidence type="ECO:0000313" key="1">
    <source>
        <dbReference type="EMBL" id="KAJ3740302.1"/>
    </source>
</evidence>
<accession>A0A9W8TTU8</accession>
<name>A0A9W8TTU8_9AGAR</name>
<organism evidence="1 2">
    <name type="scientific">Lentinula detonsa</name>
    <dbReference type="NCBI Taxonomy" id="2804962"/>
    <lineage>
        <taxon>Eukaryota</taxon>
        <taxon>Fungi</taxon>
        <taxon>Dikarya</taxon>
        <taxon>Basidiomycota</taxon>
        <taxon>Agaricomycotina</taxon>
        <taxon>Agaricomycetes</taxon>
        <taxon>Agaricomycetidae</taxon>
        <taxon>Agaricales</taxon>
        <taxon>Marasmiineae</taxon>
        <taxon>Omphalotaceae</taxon>
        <taxon>Lentinula</taxon>
    </lineage>
</organism>
<reference evidence="1 2" key="1">
    <citation type="journal article" date="2023" name="Proc. Natl. Acad. Sci. U.S.A.">
        <title>A global phylogenomic analysis of the shiitake genus Lentinula.</title>
        <authorList>
            <person name="Sierra-Patev S."/>
            <person name="Min B."/>
            <person name="Naranjo-Ortiz M."/>
            <person name="Looney B."/>
            <person name="Konkel Z."/>
            <person name="Slot J.C."/>
            <person name="Sakamoto Y."/>
            <person name="Steenwyk J.L."/>
            <person name="Rokas A."/>
            <person name="Carro J."/>
            <person name="Camarero S."/>
            <person name="Ferreira P."/>
            <person name="Molpeceres G."/>
            <person name="Ruiz-Duenas F.J."/>
            <person name="Serrano A."/>
            <person name="Henrissat B."/>
            <person name="Drula E."/>
            <person name="Hughes K.W."/>
            <person name="Mata J.L."/>
            <person name="Ishikawa N.K."/>
            <person name="Vargas-Isla R."/>
            <person name="Ushijima S."/>
            <person name="Smith C.A."/>
            <person name="Donoghue J."/>
            <person name="Ahrendt S."/>
            <person name="Andreopoulos W."/>
            <person name="He G."/>
            <person name="LaButti K."/>
            <person name="Lipzen A."/>
            <person name="Ng V."/>
            <person name="Riley R."/>
            <person name="Sandor L."/>
            <person name="Barry K."/>
            <person name="Martinez A.T."/>
            <person name="Xiao Y."/>
            <person name="Gibbons J.G."/>
            <person name="Terashima K."/>
            <person name="Grigoriev I.V."/>
            <person name="Hibbett D."/>
        </authorList>
    </citation>
    <scope>NUCLEOTIDE SEQUENCE [LARGE SCALE GENOMIC DNA]</scope>
    <source>
        <strain evidence="1 2">TFB7810</strain>
    </source>
</reference>
<keyword evidence="2" id="KW-1185">Reference proteome</keyword>
<comment type="caution">
    <text evidence="1">The sequence shown here is derived from an EMBL/GenBank/DDBJ whole genome shotgun (WGS) entry which is preliminary data.</text>
</comment>
<dbReference type="Proteomes" id="UP001142393">
    <property type="component" value="Unassembled WGS sequence"/>
</dbReference>
<dbReference type="AlphaFoldDB" id="A0A9W8TTU8"/>
<sequence length="211" mass="23293">MSKQILFEFGASEQRMLCFEAMQIAKLAGRLHSLNGRVDVAEGICDTSAEPVDGGSNERMNAIFERSGLADLDIAMRAFSAMELLYRCARPARAVGAPDRSHTPVFARSRIDFATCPQASSEIICLITECILAPNVKAFLVGETFLGQASILLLHKNTNILSLICGRRRFKYFPEKSREIPSLPCATTHLAVLLVVELSHLSHQRGPRFKT</sequence>